<dbReference type="InterPro" id="IPR002016">
    <property type="entry name" value="Haem_peroxidase"/>
</dbReference>
<dbReference type="GO" id="GO:0005886">
    <property type="term" value="C:plasma membrane"/>
    <property type="evidence" value="ECO:0007669"/>
    <property type="project" value="TreeGrafter"/>
</dbReference>
<dbReference type="GO" id="GO:0020037">
    <property type="term" value="F:heme binding"/>
    <property type="evidence" value="ECO:0007669"/>
    <property type="project" value="InterPro"/>
</dbReference>
<dbReference type="Gene3D" id="1.10.520.10">
    <property type="match status" value="1"/>
</dbReference>
<protein>
    <submittedName>
        <fullName evidence="12">Copper radical oxidase</fullName>
    </submittedName>
</protein>
<evidence type="ECO:0000256" key="5">
    <source>
        <dbReference type="ARBA" id="ARBA00023136"/>
    </source>
</evidence>
<dbReference type="Pfam" id="PF01822">
    <property type="entry name" value="WSC"/>
    <property type="match status" value="4"/>
</dbReference>
<feature type="domain" description="Plant heme peroxidase family profile" evidence="10">
    <location>
        <begin position="122"/>
        <end position="336"/>
    </location>
</feature>
<dbReference type="PANTHER" id="PTHR24269:SF16">
    <property type="entry name" value="PROTEIN SLG1"/>
    <property type="match status" value="1"/>
</dbReference>
<feature type="domain" description="WSC" evidence="11">
    <location>
        <begin position="583"/>
        <end position="676"/>
    </location>
</feature>
<keyword evidence="6" id="KW-0325">Glycoprotein</keyword>
<sequence>MRLSTTHLSGLLSLGTLVMADPTWPSSIDELEEIMYQVSGFNSRQFGGTVIPCSNEASGPGRQNAAEWLRTGFHDMATANINFGTGGLDASLQYELSSAENTGPGFTTTLRFMNNYYTNRSSVADLIALGVYYSVRSCGGPSIPFRGGRVDARAAGNIGVPQPENSVFTFQQQFRRMGFSNTEMIQVTACGHTIGGVHEAEFPNLVPPGSTPKGEAPMDSTVAVFDNKIVTEYISGNTTDPLVVGPSVRLTRNSDSKVFASDANVTVTAMADQTAFHNTCKNVLQKMIDVVPSGVTLSDPILPYAVKPVNMQLTLETGASTMALTGWVRVRVTSASVSSIALIYKDRNGGNNCGNTGCSYTATVLGATDGFDDKFIWFPLNVKISTSTGISSFTVTLNRADGTRQVFDNNGVSYPMDDAILIQKPQSCLLQTSGALTVTAAVRNDRNSFPVKLVVSQKVASGRPIATLSSNTIAMTRGDCVGPYTFYTASYTIPGDTSSAAKLDVVSGTGEYAIGDYFNAASELGGTCRAFSVPPASLCTTGSVTTTTLGGSSSTSSSVTATSTTSSSTGPATTLSHRQTMGGYRLVGCKKEPTTPGSRALSGRSFAYDGMTLETCMTNCSGFAYWGTEYGRECYCGDSLESTSADAALAECNVVCSGDATQYCGAGNRIELYYTTATATPTATLAPKPTVSPYTRVGCYDEVSGRALTGAGYADDAMTLEMCASRCAGFTYFAAEYGRECYCGNTLDARSVPAVAESCNMVCAGNRFEYCGAGDRLELYSLAGASSSAPAPSSSTTSSSLMTSTTSSSIPVVSATSSTSPGSSTSSSSTVSSSSVQASSASSTTSTTSTPTTPSTSSSSSATAASLQHRPTVSPYSLVGCWTEGTGGKRALGSKNTVSGASMTLEACAAFCDGYHYFGTEYGGECYCGNSLDETSNEAPLADCSMTCTGNRYQYCGAGNRLELYYTNTTTGPSQPPTIGAYSWYGCQTEGANDVRALAAASTASATMTLESCATFCGSYQHFGTEYGGECYCGDAFSAGSVAVPVGECSMTCTGNDKQYCGAGNRLSVYSKM</sequence>
<dbReference type="STRING" id="1141098.A0A1Y2EJ91"/>
<evidence type="ECO:0000259" key="10">
    <source>
        <dbReference type="PROSITE" id="PS50873"/>
    </source>
</evidence>
<dbReference type="InterPro" id="IPR051836">
    <property type="entry name" value="Kremen_rcpt"/>
</dbReference>
<evidence type="ECO:0000256" key="1">
    <source>
        <dbReference type="ARBA" id="ARBA00004167"/>
    </source>
</evidence>
<feature type="domain" description="WSC" evidence="11">
    <location>
        <begin position="875"/>
        <end position="968"/>
    </location>
</feature>
<feature type="compositionally biased region" description="Low complexity" evidence="8">
    <location>
        <begin position="810"/>
        <end position="866"/>
    </location>
</feature>
<evidence type="ECO:0000256" key="3">
    <source>
        <dbReference type="ARBA" id="ARBA00022729"/>
    </source>
</evidence>
<organism evidence="12 13">
    <name type="scientific">Pseudomassariella vexata</name>
    <dbReference type="NCBI Taxonomy" id="1141098"/>
    <lineage>
        <taxon>Eukaryota</taxon>
        <taxon>Fungi</taxon>
        <taxon>Dikarya</taxon>
        <taxon>Ascomycota</taxon>
        <taxon>Pezizomycotina</taxon>
        <taxon>Sordariomycetes</taxon>
        <taxon>Xylariomycetidae</taxon>
        <taxon>Amphisphaeriales</taxon>
        <taxon>Pseudomassariaceae</taxon>
        <taxon>Pseudomassariella</taxon>
    </lineage>
</organism>
<reference evidence="12 13" key="1">
    <citation type="submission" date="2016-07" db="EMBL/GenBank/DDBJ databases">
        <title>Pervasive Adenine N6-methylation of Active Genes in Fungi.</title>
        <authorList>
            <consortium name="DOE Joint Genome Institute"/>
            <person name="Mondo S.J."/>
            <person name="Dannebaum R.O."/>
            <person name="Kuo R.C."/>
            <person name="Labutti K."/>
            <person name="Haridas S."/>
            <person name="Kuo A."/>
            <person name="Salamov A."/>
            <person name="Ahrendt S.R."/>
            <person name="Lipzen A."/>
            <person name="Sullivan W."/>
            <person name="Andreopoulos W.B."/>
            <person name="Clum A."/>
            <person name="Lindquist E."/>
            <person name="Daum C."/>
            <person name="Ramamoorthy G.K."/>
            <person name="Gryganskyi A."/>
            <person name="Culley D."/>
            <person name="Magnuson J.K."/>
            <person name="James T.Y."/>
            <person name="O'Malley M.A."/>
            <person name="Stajich J.E."/>
            <person name="Spatafora J.W."/>
            <person name="Visel A."/>
            <person name="Grigoriev I.V."/>
        </authorList>
    </citation>
    <scope>NUCLEOTIDE SEQUENCE [LARGE SCALE GENOMIC DNA]</scope>
    <source>
        <strain evidence="12 13">CBS 129021</strain>
    </source>
</reference>
<feature type="signal peptide" evidence="9">
    <location>
        <begin position="1"/>
        <end position="20"/>
    </location>
</feature>
<feature type="chain" id="PRO_5013299545" evidence="9">
    <location>
        <begin position="21"/>
        <end position="1073"/>
    </location>
</feature>
<keyword evidence="3 9" id="KW-0732">Signal</keyword>
<feature type="domain" description="WSC" evidence="11">
    <location>
        <begin position="981"/>
        <end position="1073"/>
    </location>
</feature>
<dbReference type="AlphaFoldDB" id="A0A1Y2EJ91"/>
<evidence type="ECO:0000256" key="4">
    <source>
        <dbReference type="ARBA" id="ARBA00022989"/>
    </source>
</evidence>
<evidence type="ECO:0000259" key="11">
    <source>
        <dbReference type="PROSITE" id="PS51212"/>
    </source>
</evidence>
<accession>A0A1Y2EJ91</accession>
<dbReference type="InParanoid" id="A0A1Y2EJ91"/>
<dbReference type="GO" id="GO:0004601">
    <property type="term" value="F:peroxidase activity"/>
    <property type="evidence" value="ECO:0007669"/>
    <property type="project" value="InterPro"/>
</dbReference>
<dbReference type="GeneID" id="63771231"/>
<evidence type="ECO:0000256" key="6">
    <source>
        <dbReference type="ARBA" id="ARBA00023180"/>
    </source>
</evidence>
<evidence type="ECO:0000313" key="12">
    <source>
        <dbReference type="EMBL" id="ORY71629.1"/>
    </source>
</evidence>
<dbReference type="FunFam" id="1.10.520.10:FF:000020">
    <property type="entry name" value="Peroxisomal ascorbate peroxidase"/>
    <property type="match status" value="1"/>
</dbReference>
<comment type="subcellular location">
    <subcellularLocation>
        <location evidence="1">Membrane</location>
        <topology evidence="1">Single-pass membrane protein</topology>
    </subcellularLocation>
</comment>
<dbReference type="PANTHER" id="PTHR24269">
    <property type="entry name" value="KREMEN PROTEIN"/>
    <property type="match status" value="1"/>
</dbReference>
<proteinExistence type="inferred from homology"/>
<keyword evidence="13" id="KW-1185">Reference proteome</keyword>
<dbReference type="Proteomes" id="UP000193689">
    <property type="component" value="Unassembled WGS sequence"/>
</dbReference>
<comment type="similarity">
    <text evidence="7">Belongs to the peroxidase family.</text>
</comment>
<comment type="caution">
    <text evidence="12">The sequence shown here is derived from an EMBL/GenBank/DDBJ whole genome shotgun (WGS) entry which is preliminary data.</text>
</comment>
<feature type="region of interest" description="Disordered" evidence="8">
    <location>
        <begin position="546"/>
        <end position="575"/>
    </location>
</feature>
<feature type="domain" description="WSC" evidence="11">
    <location>
        <begin position="693"/>
        <end position="783"/>
    </location>
</feature>
<dbReference type="Pfam" id="PF00141">
    <property type="entry name" value="peroxidase"/>
    <property type="match status" value="1"/>
</dbReference>
<evidence type="ECO:0000256" key="8">
    <source>
        <dbReference type="SAM" id="MobiDB-lite"/>
    </source>
</evidence>
<dbReference type="InterPro" id="IPR010255">
    <property type="entry name" value="Haem_peroxidase_sf"/>
</dbReference>
<keyword evidence="5" id="KW-0472">Membrane</keyword>
<dbReference type="SMART" id="SM00321">
    <property type="entry name" value="WSC"/>
    <property type="match status" value="4"/>
</dbReference>
<dbReference type="PRINTS" id="PR00458">
    <property type="entry name" value="PEROXIDASE"/>
</dbReference>
<keyword evidence="2" id="KW-0812">Transmembrane</keyword>
<dbReference type="RefSeq" id="XP_040721221.1">
    <property type="nucleotide sequence ID" value="XM_040855019.1"/>
</dbReference>
<dbReference type="InterPro" id="IPR002889">
    <property type="entry name" value="WSC_carb-bd"/>
</dbReference>
<evidence type="ECO:0000256" key="9">
    <source>
        <dbReference type="SAM" id="SignalP"/>
    </source>
</evidence>
<dbReference type="EMBL" id="MCFJ01000001">
    <property type="protein sequence ID" value="ORY71629.1"/>
    <property type="molecule type" value="Genomic_DNA"/>
</dbReference>
<dbReference type="GO" id="GO:0006979">
    <property type="term" value="P:response to oxidative stress"/>
    <property type="evidence" value="ECO:0007669"/>
    <property type="project" value="InterPro"/>
</dbReference>
<keyword evidence="4" id="KW-1133">Transmembrane helix</keyword>
<dbReference type="PROSITE" id="PS50873">
    <property type="entry name" value="PEROXIDASE_4"/>
    <property type="match status" value="1"/>
</dbReference>
<dbReference type="PROSITE" id="PS51212">
    <property type="entry name" value="WSC"/>
    <property type="match status" value="4"/>
</dbReference>
<name>A0A1Y2EJ91_9PEZI</name>
<evidence type="ECO:0000256" key="7">
    <source>
        <dbReference type="RuleBase" id="RU004241"/>
    </source>
</evidence>
<feature type="region of interest" description="Disordered" evidence="8">
    <location>
        <begin position="810"/>
        <end position="868"/>
    </location>
</feature>
<gene>
    <name evidence="12" type="ORF">BCR38DRAFT_331048</name>
</gene>
<dbReference type="OrthoDB" id="5985073at2759"/>
<evidence type="ECO:0000256" key="2">
    <source>
        <dbReference type="ARBA" id="ARBA00022692"/>
    </source>
</evidence>
<dbReference type="SUPFAM" id="SSF48113">
    <property type="entry name" value="Heme-dependent peroxidases"/>
    <property type="match status" value="1"/>
</dbReference>
<dbReference type="Gene3D" id="1.10.420.10">
    <property type="entry name" value="Peroxidase, domain 2"/>
    <property type="match status" value="1"/>
</dbReference>
<evidence type="ECO:0000313" key="13">
    <source>
        <dbReference type="Proteomes" id="UP000193689"/>
    </source>
</evidence>